<name>A0A1I7WST4_HETBA</name>
<dbReference type="Proteomes" id="UP000095283">
    <property type="component" value="Unplaced"/>
</dbReference>
<dbReference type="AlphaFoldDB" id="A0A1I7WST4"/>
<sequence length="98" mass="11260">MNNLRDNFVLKNYTTVNLFLQNPGDLSDPERLNLTTALIEAFEAYPECLGAKFSHYFVSKNDWLKYGAKAPEPGALNSEEDSSCCRERRTMKTQYDEI</sequence>
<reference evidence="3" key="1">
    <citation type="submission" date="2016-11" db="UniProtKB">
        <authorList>
            <consortium name="WormBaseParasite"/>
        </authorList>
    </citation>
    <scope>IDENTIFICATION</scope>
</reference>
<organism evidence="2 3">
    <name type="scientific">Heterorhabditis bacteriophora</name>
    <name type="common">Entomopathogenic nematode worm</name>
    <dbReference type="NCBI Taxonomy" id="37862"/>
    <lineage>
        <taxon>Eukaryota</taxon>
        <taxon>Metazoa</taxon>
        <taxon>Ecdysozoa</taxon>
        <taxon>Nematoda</taxon>
        <taxon>Chromadorea</taxon>
        <taxon>Rhabditida</taxon>
        <taxon>Rhabditina</taxon>
        <taxon>Rhabditomorpha</taxon>
        <taxon>Strongyloidea</taxon>
        <taxon>Heterorhabditidae</taxon>
        <taxon>Heterorhabditis</taxon>
    </lineage>
</organism>
<accession>A0A1I7WST4</accession>
<evidence type="ECO:0000313" key="3">
    <source>
        <dbReference type="WBParaSite" id="Hba_08246"/>
    </source>
</evidence>
<protein>
    <submittedName>
        <fullName evidence="3">FERM domain-containing protein</fullName>
    </submittedName>
</protein>
<evidence type="ECO:0000313" key="2">
    <source>
        <dbReference type="Proteomes" id="UP000095283"/>
    </source>
</evidence>
<evidence type="ECO:0000256" key="1">
    <source>
        <dbReference type="SAM" id="MobiDB-lite"/>
    </source>
</evidence>
<dbReference type="WBParaSite" id="Hba_08246">
    <property type="protein sequence ID" value="Hba_08246"/>
    <property type="gene ID" value="Hba_08246"/>
</dbReference>
<feature type="region of interest" description="Disordered" evidence="1">
    <location>
        <begin position="70"/>
        <end position="98"/>
    </location>
</feature>
<proteinExistence type="predicted"/>
<keyword evidence="2" id="KW-1185">Reference proteome</keyword>